<dbReference type="InterPro" id="IPR025397">
    <property type="entry name" value="SDH5"/>
</dbReference>
<gene>
    <name evidence="1" type="ORF">FPE_LOCUS11083</name>
</gene>
<evidence type="ECO:0000313" key="2">
    <source>
        <dbReference type="Proteomes" id="UP000834106"/>
    </source>
</evidence>
<dbReference type="PANTHER" id="PTHR36139:SF1">
    <property type="entry name" value="SUCCINATE DEHYDROGENASE SUBUNIT 5, MITOCHONDRIAL"/>
    <property type="match status" value="1"/>
</dbReference>
<protein>
    <recommendedName>
        <fullName evidence="3">Succinate dehydrogenase subunit 5, mitochondrial</fullName>
    </recommendedName>
</protein>
<name>A0AAD1Z793_9LAMI</name>
<evidence type="ECO:0008006" key="3">
    <source>
        <dbReference type="Google" id="ProtNLM"/>
    </source>
</evidence>
<dbReference type="GO" id="GO:0006099">
    <property type="term" value="P:tricarboxylic acid cycle"/>
    <property type="evidence" value="ECO:0007669"/>
    <property type="project" value="InterPro"/>
</dbReference>
<dbReference type="EMBL" id="OU503041">
    <property type="protein sequence ID" value="CAI9763653.1"/>
    <property type="molecule type" value="Genomic_DNA"/>
</dbReference>
<reference evidence="1" key="1">
    <citation type="submission" date="2023-05" db="EMBL/GenBank/DDBJ databases">
        <authorList>
            <person name="Huff M."/>
        </authorList>
    </citation>
    <scope>NUCLEOTIDE SEQUENCE</scope>
</reference>
<organism evidence="1 2">
    <name type="scientific">Fraxinus pennsylvanica</name>
    <dbReference type="NCBI Taxonomy" id="56036"/>
    <lineage>
        <taxon>Eukaryota</taxon>
        <taxon>Viridiplantae</taxon>
        <taxon>Streptophyta</taxon>
        <taxon>Embryophyta</taxon>
        <taxon>Tracheophyta</taxon>
        <taxon>Spermatophyta</taxon>
        <taxon>Magnoliopsida</taxon>
        <taxon>eudicotyledons</taxon>
        <taxon>Gunneridae</taxon>
        <taxon>Pentapetalae</taxon>
        <taxon>asterids</taxon>
        <taxon>lamiids</taxon>
        <taxon>Lamiales</taxon>
        <taxon>Oleaceae</taxon>
        <taxon>Oleeae</taxon>
        <taxon>Fraxinus</taxon>
    </lineage>
</organism>
<dbReference type="PANTHER" id="PTHR36139">
    <property type="entry name" value="SUCCINATE DEHYDROGENASE SUBUNIT 5, MITOCHONDRIAL"/>
    <property type="match status" value="1"/>
</dbReference>
<evidence type="ECO:0000313" key="1">
    <source>
        <dbReference type="EMBL" id="CAI9763653.1"/>
    </source>
</evidence>
<sequence>MRDLSYNLISVLRGGLAPELPVVVEIKRNWSVYFTLEIKGLGLGSSLEKECCENGGDEFQLVNLTVVFATSLGRSICRRSESLSPTSVAAAAATSVVNQHIRRLHFSSPALPTSFHDHLPYGYSSPLTMRVGSTRSFSEDVAHTPIIKDLEIERAFKDLMATNWDELPPAVVHDVKKALSKNSDDKAAQEALTNVFRAAEAIEEFSGILMSLKMEMDDAIGMSGEDVKPMPEEYVKAMRTIFDRYVAYLDAFGPEESYLKKKVENELGTKMIYLKMRCSGLDSEWGKVTVLGTSGISGSYIEQRA</sequence>
<dbReference type="Pfam" id="PF14290">
    <property type="entry name" value="SDH5_plant"/>
    <property type="match status" value="1"/>
</dbReference>
<keyword evidence="2" id="KW-1185">Reference proteome</keyword>
<dbReference type="GO" id="GO:0045273">
    <property type="term" value="C:respiratory chain complex II (succinate dehydrogenase)"/>
    <property type="evidence" value="ECO:0007669"/>
    <property type="project" value="InterPro"/>
</dbReference>
<accession>A0AAD1Z793</accession>
<dbReference type="Proteomes" id="UP000834106">
    <property type="component" value="Chromosome 6"/>
</dbReference>
<dbReference type="AlphaFoldDB" id="A0AAD1Z793"/>
<proteinExistence type="predicted"/>